<protein>
    <recommendedName>
        <fullName evidence="3">DUF5011 domain-containing protein</fullName>
    </recommendedName>
</protein>
<gene>
    <name evidence="1" type="ORF">ACFQ4R_06360</name>
</gene>
<reference evidence="2" key="1">
    <citation type="journal article" date="2019" name="Int. J. Syst. Evol. Microbiol.">
        <title>The Global Catalogue of Microorganisms (GCM) 10K type strain sequencing project: providing services to taxonomists for standard genome sequencing and annotation.</title>
        <authorList>
            <consortium name="The Broad Institute Genomics Platform"/>
            <consortium name="The Broad Institute Genome Sequencing Center for Infectious Disease"/>
            <person name="Wu L."/>
            <person name="Ma J."/>
        </authorList>
    </citation>
    <scope>NUCLEOTIDE SEQUENCE [LARGE SCALE GENOMIC DNA]</scope>
    <source>
        <strain evidence="2">CCM 8937</strain>
    </source>
</reference>
<accession>A0ABW4BLV5</accession>
<organism evidence="1 2">
    <name type="scientific">Lapidilactobacillus gannanensis</name>
    <dbReference type="NCBI Taxonomy" id="2486002"/>
    <lineage>
        <taxon>Bacteria</taxon>
        <taxon>Bacillati</taxon>
        <taxon>Bacillota</taxon>
        <taxon>Bacilli</taxon>
        <taxon>Lactobacillales</taxon>
        <taxon>Lactobacillaceae</taxon>
        <taxon>Lapidilactobacillus</taxon>
    </lineage>
</organism>
<name>A0ABW4BLV5_9LACO</name>
<dbReference type="EMBL" id="JBHTOH010000037">
    <property type="protein sequence ID" value="MFD1411222.1"/>
    <property type="molecule type" value="Genomic_DNA"/>
</dbReference>
<sequence>MKTQFGSYQSERALLKLINFRGATEPVATVPSYSNWQSTNHRQGELDFRPSIHSVPQEESLPRTANLAVQRQQQGQSPSPLIRTLNEQVQGEETEKPKQTVMIDSGEPFNNLAAAANHLTNHSQGPIQSASGTCLSTTLVRSEVQSETKVATLAINLARITAQSYTMHLGQATATLADFRAQATNQIGQIIPVAMDTSRVNYQQTGNYQIAFATSDGQQTSANLTIKPTLRKFSVTWPLITINLDDSRPSVASFGAIAIDVNGHSSPIFADFSQVNYQQVGRYQVSLIADDGQRQTVELIILPRKN</sequence>
<dbReference type="RefSeq" id="WP_125648730.1">
    <property type="nucleotide sequence ID" value="NZ_JBHTOH010000037.1"/>
</dbReference>
<evidence type="ECO:0008006" key="3">
    <source>
        <dbReference type="Google" id="ProtNLM"/>
    </source>
</evidence>
<keyword evidence="2" id="KW-1185">Reference proteome</keyword>
<evidence type="ECO:0000313" key="2">
    <source>
        <dbReference type="Proteomes" id="UP001597191"/>
    </source>
</evidence>
<dbReference type="Proteomes" id="UP001597191">
    <property type="component" value="Unassembled WGS sequence"/>
</dbReference>
<proteinExistence type="predicted"/>
<evidence type="ECO:0000313" key="1">
    <source>
        <dbReference type="EMBL" id="MFD1411222.1"/>
    </source>
</evidence>
<comment type="caution">
    <text evidence="1">The sequence shown here is derived from an EMBL/GenBank/DDBJ whole genome shotgun (WGS) entry which is preliminary data.</text>
</comment>